<gene>
    <name evidence="1" type="ORF">SAMN05444339_11529</name>
</gene>
<evidence type="ECO:0000313" key="1">
    <source>
        <dbReference type="EMBL" id="SHF83509.1"/>
    </source>
</evidence>
<dbReference type="Proteomes" id="UP000183987">
    <property type="component" value="Unassembled WGS sequence"/>
</dbReference>
<organism evidence="1 2">
    <name type="scientific">Loktanella atrilutea</name>
    <dbReference type="NCBI Taxonomy" id="366533"/>
    <lineage>
        <taxon>Bacteria</taxon>
        <taxon>Pseudomonadati</taxon>
        <taxon>Pseudomonadota</taxon>
        <taxon>Alphaproteobacteria</taxon>
        <taxon>Rhodobacterales</taxon>
        <taxon>Roseobacteraceae</taxon>
        <taxon>Loktanella</taxon>
    </lineage>
</organism>
<name>A0A1M5EWF9_LOKAT</name>
<dbReference type="RefSeq" id="WP_072858735.1">
    <property type="nucleotide sequence ID" value="NZ_FQUE01000015.1"/>
</dbReference>
<protein>
    <submittedName>
        <fullName evidence="1">Uncharacterized protein</fullName>
    </submittedName>
</protein>
<evidence type="ECO:0000313" key="2">
    <source>
        <dbReference type="Proteomes" id="UP000183987"/>
    </source>
</evidence>
<reference evidence="2" key="1">
    <citation type="submission" date="2016-11" db="EMBL/GenBank/DDBJ databases">
        <authorList>
            <person name="Varghese N."/>
            <person name="Submissions S."/>
        </authorList>
    </citation>
    <scope>NUCLEOTIDE SEQUENCE [LARGE SCALE GENOMIC DNA]</scope>
    <source>
        <strain evidence="2">DSM 29326</strain>
    </source>
</reference>
<dbReference type="EMBL" id="FQUE01000015">
    <property type="protein sequence ID" value="SHF83509.1"/>
    <property type="molecule type" value="Genomic_DNA"/>
</dbReference>
<keyword evidence="2" id="KW-1185">Reference proteome</keyword>
<proteinExistence type="predicted"/>
<dbReference type="AlphaFoldDB" id="A0A1M5EWF9"/>
<sequence length="78" mass="8855">MTNSTDEEKKRMALEVMKHYQVLPAGSLVLENVQQWVEAQGWTYDDVLDGFILGREEGLFEMSGSRRATLTLKGAKLH</sequence>
<accession>A0A1M5EWF9</accession>